<proteinExistence type="predicted"/>
<protein>
    <submittedName>
        <fullName evidence="1">BQ5605_C008g05135 protein</fullName>
    </submittedName>
</protein>
<dbReference type="EMBL" id="FQNC01000048">
    <property type="protein sequence ID" value="SGY79452.1"/>
    <property type="molecule type" value="Genomic_DNA"/>
</dbReference>
<accession>A0A2X0MZ74</accession>
<evidence type="ECO:0000313" key="1">
    <source>
        <dbReference type="EMBL" id="SGY79452.1"/>
    </source>
</evidence>
<organism evidence="1 2">
    <name type="scientific">Microbotryum silenes-dioicae</name>
    <dbReference type="NCBI Taxonomy" id="796604"/>
    <lineage>
        <taxon>Eukaryota</taxon>
        <taxon>Fungi</taxon>
        <taxon>Dikarya</taxon>
        <taxon>Basidiomycota</taxon>
        <taxon>Pucciniomycotina</taxon>
        <taxon>Microbotryomycetes</taxon>
        <taxon>Microbotryales</taxon>
        <taxon>Microbotryaceae</taxon>
        <taxon>Microbotryum</taxon>
    </lineage>
</organism>
<dbReference type="AlphaFoldDB" id="A0A2X0MZ74"/>
<reference evidence="1 2" key="1">
    <citation type="submission" date="2016-11" db="EMBL/GenBank/DDBJ databases">
        <authorList>
            <person name="Jaros S."/>
            <person name="Januszkiewicz K."/>
            <person name="Wedrychowicz H."/>
        </authorList>
    </citation>
    <scope>NUCLEOTIDE SEQUENCE [LARGE SCALE GENOMIC DNA]</scope>
</reference>
<evidence type="ECO:0000313" key="2">
    <source>
        <dbReference type="Proteomes" id="UP000249464"/>
    </source>
</evidence>
<keyword evidence="2" id="KW-1185">Reference proteome</keyword>
<gene>
    <name evidence="1" type="primary">BQ5605_C008g05135</name>
    <name evidence="1" type="ORF">BQ5605_C008G05135</name>
</gene>
<dbReference type="Proteomes" id="UP000249464">
    <property type="component" value="Unassembled WGS sequence"/>
</dbReference>
<sequence length="81" mass="8429">MTTSSITLLADLGSAACKSNVCPSSLMIFHLSTSNLPSLPLRTEVKIAVPPANRERERGGREGKWLEVEVFGGGGGGEGGE</sequence>
<name>A0A2X0MZ74_9BASI</name>